<feature type="domain" description="C2H2-type" evidence="1">
    <location>
        <begin position="8"/>
        <end position="31"/>
    </location>
</feature>
<feature type="domain" description="C2H2-type" evidence="1">
    <location>
        <begin position="49"/>
        <end position="72"/>
    </location>
</feature>
<protein>
    <recommendedName>
        <fullName evidence="1">C2H2-type domain-containing protein</fullName>
    </recommendedName>
</protein>
<dbReference type="KEGG" id="vg:15613635"/>
<dbReference type="Proteomes" id="UP000792671">
    <property type="component" value="Genome"/>
</dbReference>
<dbReference type="RefSeq" id="YP_008003530.1">
    <property type="nucleotide sequence ID" value="NC_021246.1"/>
</dbReference>
<name>A0A916KQB4_9POXV</name>
<proteinExistence type="predicted"/>
<evidence type="ECO:0000313" key="3">
    <source>
        <dbReference type="Proteomes" id="UP000792671"/>
    </source>
</evidence>
<dbReference type="Gene3D" id="3.30.160.60">
    <property type="entry name" value="Classic Zinc Finger"/>
    <property type="match status" value="1"/>
</dbReference>
<dbReference type="InterPro" id="IPR013087">
    <property type="entry name" value="Znf_C2H2_type"/>
</dbReference>
<dbReference type="SMART" id="SM00355">
    <property type="entry name" value="ZnF_C2H2"/>
    <property type="match status" value="2"/>
</dbReference>
<reference evidence="2 3" key="1">
    <citation type="journal article" date="2013" name="J. Virol.">
        <title>New Insights into the Evolution of Entomopoxvirinae from the Complete Genome Sequences of Four Entomopoxviruses Infecting Adoxophyes honmai, Choristoneura biennis, Choristoneura rosaceana, and Mythimna separata.</title>
        <authorList>
            <person name="Theze J."/>
            <person name="Takatsuka J."/>
            <person name="Li Z."/>
            <person name="Gallais J."/>
            <person name="Doucet D."/>
            <person name="Arif B."/>
            <person name="Nakai M."/>
            <person name="Herniou E.A."/>
        </authorList>
    </citation>
    <scope>NUCLEOTIDE SEQUENCE [LARGE SCALE GENOMIC DNA]</scope>
</reference>
<keyword evidence="3" id="KW-1185">Reference proteome</keyword>
<organism evidence="2 3">
    <name type="scientific">Mythimna separata entomopoxvirus 'L'</name>
    <dbReference type="NCBI Taxonomy" id="1293572"/>
    <lineage>
        <taxon>Viruses</taxon>
        <taxon>Varidnaviria</taxon>
        <taxon>Bamfordvirae</taxon>
        <taxon>Nucleocytoviricota</taxon>
        <taxon>Pokkesviricetes</taxon>
        <taxon>Chitovirales</taxon>
        <taxon>Poxviridae</taxon>
        <taxon>Entomopoxvirinae</taxon>
        <taxon>Betaentomopoxvirus</taxon>
        <taxon>Betaentomopoxvirus mseparata</taxon>
        <taxon>Mythimna separata entomopoxvirus</taxon>
    </lineage>
</organism>
<accession>A0A916KQB4</accession>
<evidence type="ECO:0000313" key="2">
    <source>
        <dbReference type="EMBL" id="CCU56211.1"/>
    </source>
</evidence>
<evidence type="ECO:0000259" key="1">
    <source>
        <dbReference type="SMART" id="SM00355"/>
    </source>
</evidence>
<dbReference type="EMBL" id="HF679134">
    <property type="protein sequence ID" value="CCU56211.1"/>
    <property type="molecule type" value="Genomic_DNA"/>
</dbReference>
<sequence length="89" mass="10677">MLILCIIKKCDICGFLANDRKKMEFHYFAKHKKDSIILIFDYSYKYDDCICKICEFKAFNKQGLKCHYRAIHRSKLILVPVKIFLYNCI</sequence>
<dbReference type="GeneID" id="15613635"/>
<gene>
    <name evidence="2" type="ORF">MYSEV_013</name>
</gene>